<accession>L0HCA6</accession>
<dbReference type="KEGG" id="mfo:Metfor_0372"/>
<reference evidence="1 2" key="2">
    <citation type="journal article" date="2014" name="Genome Announc.">
        <title>Complete Genome Sequence of Methanoregula formicica SMSPT, a Mesophilic Hydrogenotrophic Methanogen Isolated from a Methanogenic Upflow Anaerobic Sludge Blanket Reactor.</title>
        <authorList>
            <person name="Yamamoto K."/>
            <person name="Tamaki H."/>
            <person name="Cadillo-Quiroz H."/>
            <person name="Imachi H."/>
            <person name="Kyrpides N."/>
            <person name="Woyke T."/>
            <person name="Goodwin L."/>
            <person name="Zinder S.H."/>
            <person name="Kamagata Y."/>
            <person name="Liu W.T."/>
        </authorList>
    </citation>
    <scope>NUCLEOTIDE SEQUENCE [LARGE SCALE GENOMIC DNA]</scope>
    <source>
        <strain evidence="2">DSM 22288 / NBRC 105244 / SMSP</strain>
    </source>
</reference>
<dbReference type="eggNOG" id="arCOG03403">
    <property type="taxonomic scope" value="Archaea"/>
</dbReference>
<evidence type="ECO:0000313" key="1">
    <source>
        <dbReference type="EMBL" id="AGB01446.1"/>
    </source>
</evidence>
<dbReference type="SUPFAM" id="SSF50118">
    <property type="entry name" value="Cell growth inhibitor/plasmid maintenance toxic component"/>
    <property type="match status" value="1"/>
</dbReference>
<dbReference type="InterPro" id="IPR011067">
    <property type="entry name" value="Plasmid_toxin/cell-grow_inhib"/>
</dbReference>
<dbReference type="InParanoid" id="L0HCA6"/>
<dbReference type="GeneID" id="14309045"/>
<proteinExistence type="predicted"/>
<organism evidence="1 2">
    <name type="scientific">Methanoregula formicica (strain DSM 22288 / NBRC 105244 / SMSP)</name>
    <dbReference type="NCBI Taxonomy" id="593750"/>
    <lineage>
        <taxon>Archaea</taxon>
        <taxon>Methanobacteriati</taxon>
        <taxon>Methanobacteriota</taxon>
        <taxon>Stenosarchaea group</taxon>
        <taxon>Methanomicrobia</taxon>
        <taxon>Methanomicrobiales</taxon>
        <taxon>Methanoregulaceae</taxon>
        <taxon>Methanoregula</taxon>
    </lineage>
</organism>
<evidence type="ECO:0000313" key="2">
    <source>
        <dbReference type="Proteomes" id="UP000010824"/>
    </source>
</evidence>
<name>L0HCA6_METFS</name>
<dbReference type="STRING" id="593750.Metfor_0372"/>
<dbReference type="AlphaFoldDB" id="L0HCA6"/>
<dbReference type="HOGENOM" id="CLU_121823_6_0_2"/>
<dbReference type="EMBL" id="CP003167">
    <property type="protein sequence ID" value="AGB01446.1"/>
    <property type="molecule type" value="Genomic_DNA"/>
</dbReference>
<reference evidence="2" key="1">
    <citation type="submission" date="2011-12" db="EMBL/GenBank/DDBJ databases">
        <title>Complete sequence of Methanoregula formicicum SMSP.</title>
        <authorList>
            <person name="Lucas S."/>
            <person name="Han J."/>
            <person name="Lapidus A."/>
            <person name="Cheng J.-F."/>
            <person name="Goodwin L."/>
            <person name="Pitluck S."/>
            <person name="Peters L."/>
            <person name="Ovchinnikova G."/>
            <person name="Teshima H."/>
            <person name="Detter J.C."/>
            <person name="Han C."/>
            <person name="Tapia R."/>
            <person name="Land M."/>
            <person name="Hauser L."/>
            <person name="Kyrpides N."/>
            <person name="Ivanova N."/>
            <person name="Pagani I."/>
            <person name="Imachi H."/>
            <person name="Tamaki H."/>
            <person name="Sekiguchi Y."/>
            <person name="Kamagata Y."/>
            <person name="Cadillo-Quiroz H."/>
            <person name="Zinder S."/>
            <person name="Liu W.-T."/>
            <person name="Woyke T."/>
        </authorList>
    </citation>
    <scope>NUCLEOTIDE SEQUENCE [LARGE SCALE GENOMIC DNA]</scope>
    <source>
        <strain evidence="2">DSM 22288 / NBRC 105244 / SMSP</strain>
    </source>
</reference>
<dbReference type="InterPro" id="IPR003477">
    <property type="entry name" value="PemK-like"/>
</dbReference>
<dbReference type="Gene3D" id="2.30.30.110">
    <property type="match status" value="1"/>
</dbReference>
<dbReference type="OrthoDB" id="110271at2157"/>
<sequence length="124" mass="12897">MGQYAVGDVLLAAVALDDRTPPKTRPVIVIGTGTSGLIRICPVSSKPPSDAPCLPLSIDDFATGGLDLFSESYIMTSRVLTLRTGAVIGKKGRLNGEALAEILARVPGPAVPGRSANGPLRKFR</sequence>
<dbReference type="Pfam" id="PF02452">
    <property type="entry name" value="PemK_toxin"/>
    <property type="match status" value="1"/>
</dbReference>
<gene>
    <name evidence="1" type="ordered locus">Metfor_0372</name>
</gene>
<dbReference type="Proteomes" id="UP000010824">
    <property type="component" value="Chromosome"/>
</dbReference>
<protein>
    <submittedName>
        <fullName evidence="1">PemK-like protein</fullName>
    </submittedName>
</protein>
<dbReference type="RefSeq" id="WP_015284410.1">
    <property type="nucleotide sequence ID" value="NC_019943.1"/>
</dbReference>
<keyword evidence="2" id="KW-1185">Reference proteome</keyword>
<dbReference type="GO" id="GO:0003677">
    <property type="term" value="F:DNA binding"/>
    <property type="evidence" value="ECO:0007669"/>
    <property type="project" value="InterPro"/>
</dbReference>